<dbReference type="AlphaFoldDB" id="A0AAE0CJF4"/>
<feature type="domain" description="FAD linked oxidase N-terminal" evidence="1">
    <location>
        <begin position="564"/>
        <end position="634"/>
    </location>
</feature>
<keyword evidence="3" id="KW-1185">Reference proteome</keyword>
<dbReference type="InterPro" id="IPR016169">
    <property type="entry name" value="FAD-bd_PCMH_sub2"/>
</dbReference>
<sequence length="644" mass="71268">MNLADKIQSLVDLLQQWNGDVFGCNFKRKRRLLARLQEAFSTHLDVGDYSKLPHFFPRLDTNKAAMLNSDVSEEEVKAGIFEIRGLKAPGPDGIPVFFFHNQWEVCSKYLIKLVKDSFRDGSFPCVLNQTLTTLVPKAPSPLDMTQLRPISLCNTTHKLICNVIVQRLRNLLPDIISLNQVAFVPSRQIQDDIVVAQEALHKFRTMKGGGQPCPTYFFADDLILFGHTTISQAITMKDCLDTFCGLSGQQVSYPRSRVVCSNNVGGSDARLFAGVCDSSLTKDLGKYLGVPLVHGRVSAKTYDETVEKMKKRLATYKCEALSLAGRATLIKSVTSALPIYAMQSVKLLVGHSSSKSNVHLISWDKVCLSKQSGGLGIKKSKDMNQVLLAKAGWRLFQNDYGIWSQILKYKYLIKHHITDLNLNKNMVCSSTWKAIAFGDKDNGEWSVPQLVVVLPWNIVHRIISIDAGKMYSGPGRAIWGLNNASLTTSVSVQENYAKCLPVNSKLSIPISTIYTNNSSSFTSILQSFTQNLRYLLPSVPKTEFIFTPLTEFHVQVAVICARKLGIHTGATIEEVYYKIAEKSKVHGFPAGLCTTLGIGGHITGGASGSMMRKFELGVDNAIDARIVDANGRILDRKAMGEDLF</sequence>
<dbReference type="InterPro" id="IPR006094">
    <property type="entry name" value="Oxid_FAD_bind_N"/>
</dbReference>
<gene>
    <name evidence="2" type="ORF">Ddye_013235</name>
</gene>
<accession>A0AAE0CJF4</accession>
<proteinExistence type="predicted"/>
<name>A0AAE0CJF4_9ROSI</name>
<dbReference type="EMBL" id="JANJYI010000004">
    <property type="protein sequence ID" value="KAK2653379.1"/>
    <property type="molecule type" value="Genomic_DNA"/>
</dbReference>
<reference evidence="2" key="1">
    <citation type="journal article" date="2023" name="Plant J.">
        <title>Genome sequences and population genomics provide insights into the demographic history, inbreeding, and mutation load of two 'living fossil' tree species of Dipteronia.</title>
        <authorList>
            <person name="Feng Y."/>
            <person name="Comes H.P."/>
            <person name="Chen J."/>
            <person name="Zhu S."/>
            <person name="Lu R."/>
            <person name="Zhang X."/>
            <person name="Li P."/>
            <person name="Qiu J."/>
            <person name="Olsen K.M."/>
            <person name="Qiu Y."/>
        </authorList>
    </citation>
    <scope>NUCLEOTIDE SEQUENCE</scope>
    <source>
        <strain evidence="2">KIB01</strain>
    </source>
</reference>
<dbReference type="InterPro" id="IPR016167">
    <property type="entry name" value="FAD-bd_PCMH_sub1"/>
</dbReference>
<dbReference type="Gene3D" id="3.30.43.10">
    <property type="entry name" value="Uridine Diphospho-n-acetylenolpyruvylglucosamine Reductase, domain 2"/>
    <property type="match status" value="1"/>
</dbReference>
<organism evidence="2 3">
    <name type="scientific">Dipteronia dyeriana</name>
    <dbReference type="NCBI Taxonomy" id="168575"/>
    <lineage>
        <taxon>Eukaryota</taxon>
        <taxon>Viridiplantae</taxon>
        <taxon>Streptophyta</taxon>
        <taxon>Embryophyta</taxon>
        <taxon>Tracheophyta</taxon>
        <taxon>Spermatophyta</taxon>
        <taxon>Magnoliopsida</taxon>
        <taxon>eudicotyledons</taxon>
        <taxon>Gunneridae</taxon>
        <taxon>Pentapetalae</taxon>
        <taxon>rosids</taxon>
        <taxon>malvids</taxon>
        <taxon>Sapindales</taxon>
        <taxon>Sapindaceae</taxon>
        <taxon>Hippocastanoideae</taxon>
        <taxon>Acereae</taxon>
        <taxon>Dipteronia</taxon>
    </lineage>
</organism>
<evidence type="ECO:0000313" key="3">
    <source>
        <dbReference type="Proteomes" id="UP001280121"/>
    </source>
</evidence>
<dbReference type="Pfam" id="PF01565">
    <property type="entry name" value="FAD_binding_4"/>
    <property type="match status" value="1"/>
</dbReference>
<comment type="caution">
    <text evidence="2">The sequence shown here is derived from an EMBL/GenBank/DDBJ whole genome shotgun (WGS) entry which is preliminary data.</text>
</comment>
<evidence type="ECO:0000259" key="1">
    <source>
        <dbReference type="Pfam" id="PF01565"/>
    </source>
</evidence>
<protein>
    <recommendedName>
        <fullName evidence="1">FAD linked oxidase N-terminal domain-containing protein</fullName>
    </recommendedName>
</protein>
<dbReference type="InterPro" id="IPR036318">
    <property type="entry name" value="FAD-bd_PCMH-like_sf"/>
</dbReference>
<dbReference type="Gene3D" id="3.30.465.10">
    <property type="match status" value="1"/>
</dbReference>
<evidence type="ECO:0000313" key="2">
    <source>
        <dbReference type="EMBL" id="KAK2653379.1"/>
    </source>
</evidence>
<dbReference type="Proteomes" id="UP001280121">
    <property type="component" value="Unassembled WGS sequence"/>
</dbReference>
<dbReference type="SUPFAM" id="SSF56176">
    <property type="entry name" value="FAD-binding/transporter-associated domain-like"/>
    <property type="match status" value="1"/>
</dbReference>
<dbReference type="PANTHER" id="PTHR32448">
    <property type="entry name" value="OS08G0158400 PROTEIN"/>
    <property type="match status" value="1"/>
</dbReference>
<dbReference type="GO" id="GO:0050660">
    <property type="term" value="F:flavin adenine dinucleotide binding"/>
    <property type="evidence" value="ECO:0007669"/>
    <property type="project" value="InterPro"/>
</dbReference>